<dbReference type="CDD" id="cd00298">
    <property type="entry name" value="ACD_sHsps_p23-like"/>
    <property type="match status" value="1"/>
</dbReference>
<evidence type="ECO:0000313" key="1">
    <source>
        <dbReference type="EMBL" id="GFR51664.1"/>
    </source>
</evidence>
<proteinExistence type="predicted"/>
<name>A0AAD3HS09_9CHLO</name>
<comment type="caution">
    <text evidence="1">The sequence shown here is derived from an EMBL/GenBank/DDBJ whole genome shotgun (WGS) entry which is preliminary data.</text>
</comment>
<organism evidence="1 2">
    <name type="scientific">Astrephomene gubernaculifera</name>
    <dbReference type="NCBI Taxonomy" id="47775"/>
    <lineage>
        <taxon>Eukaryota</taxon>
        <taxon>Viridiplantae</taxon>
        <taxon>Chlorophyta</taxon>
        <taxon>core chlorophytes</taxon>
        <taxon>Chlorophyceae</taxon>
        <taxon>CS clade</taxon>
        <taxon>Chlamydomonadales</taxon>
        <taxon>Astrephomenaceae</taxon>
        <taxon>Astrephomene</taxon>
    </lineage>
</organism>
<protein>
    <submittedName>
        <fullName evidence="1">Uncharacterized protein</fullName>
    </submittedName>
</protein>
<reference evidence="1 2" key="1">
    <citation type="journal article" date="2021" name="Sci. Rep.">
        <title>Genome sequencing of the multicellular alga Astrephomene provides insights into convergent evolution of germ-soma differentiation.</title>
        <authorList>
            <person name="Yamashita S."/>
            <person name="Yamamoto K."/>
            <person name="Matsuzaki R."/>
            <person name="Suzuki S."/>
            <person name="Yamaguchi H."/>
            <person name="Hirooka S."/>
            <person name="Minakuchi Y."/>
            <person name="Miyagishima S."/>
            <person name="Kawachi M."/>
            <person name="Toyoda A."/>
            <person name="Nozaki H."/>
        </authorList>
    </citation>
    <scope>NUCLEOTIDE SEQUENCE [LARGE SCALE GENOMIC DNA]</scope>
    <source>
        <strain evidence="1 2">NIES-4017</strain>
    </source>
</reference>
<evidence type="ECO:0000313" key="2">
    <source>
        <dbReference type="Proteomes" id="UP001054857"/>
    </source>
</evidence>
<keyword evidence="2" id="KW-1185">Reference proteome</keyword>
<dbReference type="EMBL" id="BMAR01000053">
    <property type="protein sequence ID" value="GFR51664.1"/>
    <property type="molecule type" value="Genomic_DNA"/>
</dbReference>
<sequence length="105" mass="11798">MATEHELSNGRHCWTRHLQGVNDPAADIKVFVHDGRLIINIKGEEVDNLELPPTAYTRDARALYQRGQLRVEVGCKDPAAPAMIEKALMDPDRPHPRELPLLLQG</sequence>
<accession>A0AAD3HS09</accession>
<dbReference type="AlphaFoldDB" id="A0AAD3HS09"/>
<gene>
    <name evidence="1" type="ORF">Agub_g14077</name>
</gene>
<feature type="non-terminal residue" evidence="1">
    <location>
        <position position="1"/>
    </location>
</feature>
<dbReference type="Proteomes" id="UP001054857">
    <property type="component" value="Unassembled WGS sequence"/>
</dbReference>